<dbReference type="AlphaFoldDB" id="A0A4Q2UQB1"/>
<keyword evidence="2" id="KW-1185">Reference proteome</keyword>
<dbReference type="Proteomes" id="UP000290407">
    <property type="component" value="Unassembled WGS sequence"/>
</dbReference>
<evidence type="ECO:0000313" key="2">
    <source>
        <dbReference type="Proteomes" id="UP000290407"/>
    </source>
</evidence>
<name>A0A4Q2UQB1_9BACT</name>
<reference evidence="1 2" key="1">
    <citation type="submission" date="2019-01" db="EMBL/GenBank/DDBJ databases">
        <title>Spirosoma flava sp. nov., a propanil-degrading bacterium isolated from herbicide-contaminated soil.</title>
        <authorList>
            <person name="Zhang L."/>
            <person name="Jiang J.-D."/>
        </authorList>
    </citation>
    <scope>NUCLEOTIDE SEQUENCE [LARGE SCALE GENOMIC DNA]</scope>
    <source>
        <strain evidence="1 2">TY50</strain>
    </source>
</reference>
<organism evidence="1 2">
    <name type="scientific">Spirosoma sordidisoli</name>
    <dbReference type="NCBI Taxonomy" id="2502893"/>
    <lineage>
        <taxon>Bacteria</taxon>
        <taxon>Pseudomonadati</taxon>
        <taxon>Bacteroidota</taxon>
        <taxon>Cytophagia</taxon>
        <taxon>Cytophagales</taxon>
        <taxon>Cytophagaceae</taxon>
        <taxon>Spirosoma</taxon>
    </lineage>
</organism>
<protein>
    <submittedName>
        <fullName evidence="1">Uncharacterized protein</fullName>
    </submittedName>
</protein>
<comment type="caution">
    <text evidence="1">The sequence shown here is derived from an EMBL/GenBank/DDBJ whole genome shotgun (WGS) entry which is preliminary data.</text>
</comment>
<accession>A0A4Q2UQB1</accession>
<sequence>MSTILAPPSWIKSCLNLTCRQVCFLLAFTYCLCTGLSVFGQAQTVEDITSALRQPFDLNRVCGDSVVELKIQYTDGSLRSPRQMTTYYRQVGNASECRFVIDREEVNNTLELIGPGISVLELKYVPQSLTGTPAYWYAKARITATGPVTVSWEDRDIVPTNSCPGQETKTKKYVGTYAIIISIPSPPKPSLTSLHAIVKRGESTTVTSSVCPNTVAQLGISDFPYNQSSNPTSWAYSCDTQGKPLFLSNIGSGNSDGSTYRVFGPAYPHYEVGTVFYTQCNDNGCPGEVSDPVAVSILAKAPECNDDKMNEIDTYARDGRADYHHFSVETIVCNKADGNTNCTKEKVFELMKSRKDFNVFKADEFPYATGNSSGASLVADGFQLIGSDLIFKIDDTPVSNCEVVNLAGPLSMAVNLKQLYDYSREYGFNKPSYYAVAKPFQPEQSNIPIANPIAQFIDESTFTITNYTKPGHVFYPGKVVRSVIEDCDRIKIVTIGVGRHYLADLGYPLIGIPPVLNPLLSFMPVQNAAAGAVALGKSMGEQNATAGPRLFKRVDFRLREAFTNLPR</sequence>
<proteinExistence type="predicted"/>
<dbReference type="EMBL" id="SBLB01000003">
    <property type="protein sequence ID" value="RYC69830.1"/>
    <property type="molecule type" value="Genomic_DNA"/>
</dbReference>
<evidence type="ECO:0000313" key="1">
    <source>
        <dbReference type="EMBL" id="RYC69830.1"/>
    </source>
</evidence>
<gene>
    <name evidence="1" type="ORF">EQG79_14650</name>
</gene>